<evidence type="ECO:0000259" key="1">
    <source>
        <dbReference type="Pfam" id="PF11738"/>
    </source>
</evidence>
<feature type="domain" description="DUF3298" evidence="1">
    <location>
        <begin position="115"/>
        <end position="185"/>
    </location>
</feature>
<name>A0A1I1X3S8_9BACI</name>
<evidence type="ECO:0000313" key="3">
    <source>
        <dbReference type="Proteomes" id="UP000199474"/>
    </source>
</evidence>
<dbReference type="STRING" id="640948.SAMN05216238_10793"/>
<dbReference type="Gene3D" id="3.90.640.20">
    <property type="entry name" value="Heat-shock cognate protein, ATPase"/>
    <property type="match status" value="1"/>
</dbReference>
<reference evidence="3" key="1">
    <citation type="submission" date="2016-10" db="EMBL/GenBank/DDBJ databases">
        <authorList>
            <person name="Varghese N."/>
            <person name="Submissions S."/>
        </authorList>
    </citation>
    <scope>NUCLEOTIDE SEQUENCE [LARGE SCALE GENOMIC DNA]</scope>
    <source>
        <strain evidence="3">DSM 22530</strain>
    </source>
</reference>
<gene>
    <name evidence="2" type="ORF">SAMN05216238_10793</name>
</gene>
<dbReference type="EMBL" id="FOMR01000007">
    <property type="protein sequence ID" value="SFE02064.1"/>
    <property type="molecule type" value="Genomic_DNA"/>
</dbReference>
<evidence type="ECO:0000313" key="2">
    <source>
        <dbReference type="EMBL" id="SFE02064.1"/>
    </source>
</evidence>
<accession>A0A1I1X3S8</accession>
<dbReference type="AlphaFoldDB" id="A0A1I1X3S8"/>
<dbReference type="Pfam" id="PF11738">
    <property type="entry name" value="DUF3298"/>
    <property type="match status" value="1"/>
</dbReference>
<proteinExistence type="predicted"/>
<dbReference type="Proteomes" id="UP000199474">
    <property type="component" value="Unassembled WGS sequence"/>
</dbReference>
<keyword evidence="3" id="KW-1185">Reference proteome</keyword>
<dbReference type="RefSeq" id="WP_090085250.1">
    <property type="nucleotide sequence ID" value="NZ_FOMR01000007.1"/>
</dbReference>
<dbReference type="OrthoDB" id="5637at2"/>
<protein>
    <recommendedName>
        <fullName evidence="1">DUF3298 domain-containing protein</fullName>
    </recommendedName>
</protein>
<sequence length="206" mass="23615">MPKPMPVCIVPNQITGGPGKNVVYPRAYAMPDEGMEQFINQQIVFETQQLIDQQSGEMPSPLIEMDGSFEIKNNQRDVLSLSLSNYAYHYQAAHGMTYIQSLTFDLEKRKRCNLSDLFKAGSNYAERLTELVNAQIKRRDIQTFEESVEVQPEQDFYIADKTLVIYFQLYAITPYVFGFPMFPISVYDIQDIIDEEGPLGRMAVNN</sequence>
<dbReference type="InterPro" id="IPR021729">
    <property type="entry name" value="DUF3298"/>
</dbReference>
<dbReference type="InterPro" id="IPR037126">
    <property type="entry name" value="PdaC/RsiV-like_sf"/>
</dbReference>
<organism evidence="2 3">
    <name type="scientific">Lentibacillus persicus</name>
    <dbReference type="NCBI Taxonomy" id="640948"/>
    <lineage>
        <taxon>Bacteria</taxon>
        <taxon>Bacillati</taxon>
        <taxon>Bacillota</taxon>
        <taxon>Bacilli</taxon>
        <taxon>Bacillales</taxon>
        <taxon>Bacillaceae</taxon>
        <taxon>Lentibacillus</taxon>
    </lineage>
</organism>
<dbReference type="Gene3D" id="3.30.565.40">
    <property type="entry name" value="Fervidobacterium nodosum Rt17-B1 like"/>
    <property type="match status" value="1"/>
</dbReference>